<dbReference type="InterPro" id="IPR016032">
    <property type="entry name" value="Sig_transdc_resp-reg_C-effctor"/>
</dbReference>
<dbReference type="InterPro" id="IPR001789">
    <property type="entry name" value="Sig_transdc_resp-reg_receiver"/>
</dbReference>
<evidence type="ECO:0000256" key="5">
    <source>
        <dbReference type="ARBA" id="ARBA00024867"/>
    </source>
</evidence>
<keyword evidence="2" id="KW-0805">Transcription regulation</keyword>
<comment type="function">
    <text evidence="5">May play the central regulatory role in sporulation. It may be an element of the effector pathway responsible for the activation of sporulation genes in response to nutritional stress. Spo0A may act in concert with spo0H (a sigma factor) to control the expression of some genes that are critical to the sporulation process.</text>
</comment>
<keyword evidence="4" id="KW-0804">Transcription</keyword>
<dbReference type="SUPFAM" id="SSF46894">
    <property type="entry name" value="C-terminal effector domain of the bipartite response regulators"/>
    <property type="match status" value="1"/>
</dbReference>
<dbReference type="PANTHER" id="PTHR48111:SF73">
    <property type="entry name" value="ALKALINE PHOSPHATASE SYNTHESIS TRANSCRIPTIONAL REGULATORY PROTEIN PHOP"/>
    <property type="match status" value="1"/>
</dbReference>
<feature type="domain" description="OmpR/PhoB-type" evidence="9">
    <location>
        <begin position="133"/>
        <end position="232"/>
    </location>
</feature>
<protein>
    <recommendedName>
        <fullName evidence="1">Stage 0 sporulation protein A homolog</fullName>
    </recommendedName>
</protein>
<feature type="domain" description="Response regulatory" evidence="8">
    <location>
        <begin position="7"/>
        <end position="120"/>
    </location>
</feature>
<name>A0ABR6WLE1_9FIRM</name>
<evidence type="ECO:0000259" key="9">
    <source>
        <dbReference type="PROSITE" id="PS51755"/>
    </source>
</evidence>
<feature type="modified residue" description="4-aspartylphosphate" evidence="6">
    <location>
        <position position="56"/>
    </location>
</feature>
<dbReference type="CDD" id="cd00383">
    <property type="entry name" value="trans_reg_C"/>
    <property type="match status" value="1"/>
</dbReference>
<dbReference type="PANTHER" id="PTHR48111">
    <property type="entry name" value="REGULATOR OF RPOS"/>
    <property type="match status" value="1"/>
</dbReference>
<dbReference type="Gene3D" id="1.10.10.10">
    <property type="entry name" value="Winged helix-like DNA-binding domain superfamily/Winged helix DNA-binding domain"/>
    <property type="match status" value="1"/>
</dbReference>
<proteinExistence type="predicted"/>
<evidence type="ECO:0000256" key="2">
    <source>
        <dbReference type="ARBA" id="ARBA00023015"/>
    </source>
</evidence>
<gene>
    <name evidence="10" type="ORF">GH807_09590</name>
</gene>
<sequence length="237" mass="27000">MNNHLKKVLVVDDEIKILEVVKSFLESKGFTVFVAENGRQALAIFERENLSLVLLDLMLPDLSGEEICVEIRKKSRVPIIMLTAKIEESDLLTGLNIGADDYITKPFSLKELYARIEAVLRRSSDDLVPLYNKTSFNHGDLEVDFESHTVKKNRVEINLTPHEFKLLAALIKYPNRVFTREDLIKVAFGDEFEGYDRAVDSHIKNLRQKIESDPRNPVYILTIFGVGYKFGGAQNEA</sequence>
<evidence type="ECO:0000313" key="11">
    <source>
        <dbReference type="Proteomes" id="UP000653358"/>
    </source>
</evidence>
<keyword evidence="3 7" id="KW-0238">DNA-binding</keyword>
<dbReference type="InterPro" id="IPR001867">
    <property type="entry name" value="OmpR/PhoB-type_DNA-bd"/>
</dbReference>
<evidence type="ECO:0000256" key="7">
    <source>
        <dbReference type="PROSITE-ProRule" id="PRU01091"/>
    </source>
</evidence>
<dbReference type="InterPro" id="IPR011006">
    <property type="entry name" value="CheY-like_superfamily"/>
</dbReference>
<reference evidence="10 11" key="1">
    <citation type="journal article" date="2020" name="mSystems">
        <title>Defining Genomic and Predicted Metabolic Features of the Acetobacterium Genus.</title>
        <authorList>
            <person name="Ross D.E."/>
            <person name="Marshall C.W."/>
            <person name="Gulliver D."/>
            <person name="May H.D."/>
            <person name="Norman R.S."/>
        </authorList>
    </citation>
    <scope>NUCLEOTIDE SEQUENCE [LARGE SCALE GENOMIC DNA]</scope>
    <source>
        <strain evidence="10 11">DSM 9173</strain>
    </source>
</reference>
<dbReference type="PROSITE" id="PS51755">
    <property type="entry name" value="OMPR_PHOB"/>
    <property type="match status" value="1"/>
</dbReference>
<evidence type="ECO:0000256" key="1">
    <source>
        <dbReference type="ARBA" id="ARBA00018672"/>
    </source>
</evidence>
<dbReference type="PROSITE" id="PS50110">
    <property type="entry name" value="RESPONSE_REGULATORY"/>
    <property type="match status" value="1"/>
</dbReference>
<keyword evidence="6" id="KW-0597">Phosphoprotein</keyword>
<dbReference type="SMART" id="SM00862">
    <property type="entry name" value="Trans_reg_C"/>
    <property type="match status" value="1"/>
</dbReference>
<evidence type="ECO:0000256" key="6">
    <source>
        <dbReference type="PROSITE-ProRule" id="PRU00169"/>
    </source>
</evidence>
<accession>A0ABR6WLE1</accession>
<dbReference type="EMBL" id="WJBB01000010">
    <property type="protein sequence ID" value="MBC3797300.1"/>
    <property type="molecule type" value="Genomic_DNA"/>
</dbReference>
<feature type="DNA-binding region" description="OmpR/PhoB-type" evidence="7">
    <location>
        <begin position="133"/>
        <end position="232"/>
    </location>
</feature>
<comment type="caution">
    <text evidence="10">The sequence shown here is derived from an EMBL/GenBank/DDBJ whole genome shotgun (WGS) entry which is preliminary data.</text>
</comment>
<dbReference type="Gene3D" id="3.40.50.2300">
    <property type="match status" value="1"/>
</dbReference>
<dbReference type="Pfam" id="PF00486">
    <property type="entry name" value="Trans_reg_C"/>
    <property type="match status" value="1"/>
</dbReference>
<organism evidence="10 11">
    <name type="scientific">Acetobacterium tundrae</name>
    <dbReference type="NCBI Taxonomy" id="132932"/>
    <lineage>
        <taxon>Bacteria</taxon>
        <taxon>Bacillati</taxon>
        <taxon>Bacillota</taxon>
        <taxon>Clostridia</taxon>
        <taxon>Eubacteriales</taxon>
        <taxon>Eubacteriaceae</taxon>
        <taxon>Acetobacterium</taxon>
    </lineage>
</organism>
<dbReference type="InterPro" id="IPR036388">
    <property type="entry name" value="WH-like_DNA-bd_sf"/>
</dbReference>
<dbReference type="InterPro" id="IPR039420">
    <property type="entry name" value="WalR-like"/>
</dbReference>
<dbReference type="RefSeq" id="WP_148605042.1">
    <property type="nucleotide sequence ID" value="NZ_RXYB01000018.1"/>
</dbReference>
<dbReference type="SUPFAM" id="SSF52172">
    <property type="entry name" value="CheY-like"/>
    <property type="match status" value="1"/>
</dbReference>
<evidence type="ECO:0000256" key="4">
    <source>
        <dbReference type="ARBA" id="ARBA00023163"/>
    </source>
</evidence>
<dbReference type="Proteomes" id="UP000653358">
    <property type="component" value="Unassembled WGS sequence"/>
</dbReference>
<dbReference type="SMART" id="SM00448">
    <property type="entry name" value="REC"/>
    <property type="match status" value="1"/>
</dbReference>
<evidence type="ECO:0000313" key="10">
    <source>
        <dbReference type="EMBL" id="MBC3797300.1"/>
    </source>
</evidence>
<keyword evidence="11" id="KW-1185">Reference proteome</keyword>
<dbReference type="Pfam" id="PF00072">
    <property type="entry name" value="Response_reg"/>
    <property type="match status" value="1"/>
</dbReference>
<dbReference type="Gene3D" id="6.10.250.690">
    <property type="match status" value="1"/>
</dbReference>
<evidence type="ECO:0000259" key="8">
    <source>
        <dbReference type="PROSITE" id="PS50110"/>
    </source>
</evidence>
<evidence type="ECO:0000256" key="3">
    <source>
        <dbReference type="ARBA" id="ARBA00023125"/>
    </source>
</evidence>